<organism evidence="1">
    <name type="scientific">human gut metagenome</name>
    <dbReference type="NCBI Taxonomy" id="408170"/>
    <lineage>
        <taxon>unclassified sequences</taxon>
        <taxon>metagenomes</taxon>
        <taxon>organismal metagenomes</taxon>
    </lineage>
</organism>
<dbReference type="AlphaFoldDB" id="K1T060"/>
<accession>K1T060</accession>
<evidence type="ECO:0000313" key="1">
    <source>
        <dbReference type="EMBL" id="EKC61044.1"/>
    </source>
</evidence>
<dbReference type="EMBL" id="AJWY01008496">
    <property type="protein sequence ID" value="EKC61044.1"/>
    <property type="molecule type" value="Genomic_DNA"/>
</dbReference>
<reference evidence="1" key="1">
    <citation type="journal article" date="2013" name="Environ. Microbiol.">
        <title>Microbiota from the distal guts of lean and obese adolescents exhibit partial functional redundancy besides clear differences in community structure.</title>
        <authorList>
            <person name="Ferrer M."/>
            <person name="Ruiz A."/>
            <person name="Lanza F."/>
            <person name="Haange S.B."/>
            <person name="Oberbach A."/>
            <person name="Till H."/>
            <person name="Bargiela R."/>
            <person name="Campoy C."/>
            <person name="Segura M.T."/>
            <person name="Richter M."/>
            <person name="von Bergen M."/>
            <person name="Seifert J."/>
            <person name="Suarez A."/>
        </authorList>
    </citation>
    <scope>NUCLEOTIDE SEQUENCE</scope>
</reference>
<name>K1T060_9ZZZZ</name>
<feature type="non-terminal residue" evidence="1">
    <location>
        <position position="34"/>
    </location>
</feature>
<protein>
    <submittedName>
        <fullName evidence="1">Uncharacterized protein</fullName>
    </submittedName>
</protein>
<proteinExistence type="predicted"/>
<sequence length="34" mass="3801">MTVEINILGQMVDDVKLAVENKYPVASMARFFGL</sequence>
<gene>
    <name evidence="1" type="ORF">LEA_12547</name>
</gene>
<comment type="caution">
    <text evidence="1">The sequence shown here is derived from an EMBL/GenBank/DDBJ whole genome shotgun (WGS) entry which is preliminary data.</text>
</comment>